<dbReference type="Pfam" id="PF04478">
    <property type="entry name" value="Mid2"/>
    <property type="match status" value="1"/>
</dbReference>
<dbReference type="InterPro" id="IPR007567">
    <property type="entry name" value="Mid2_dom"/>
</dbReference>
<evidence type="ECO:0000256" key="1">
    <source>
        <dbReference type="SAM" id="MobiDB-lite"/>
    </source>
</evidence>
<evidence type="ECO:0000256" key="2">
    <source>
        <dbReference type="SAM" id="Phobius"/>
    </source>
</evidence>
<feature type="transmembrane region" description="Helical" evidence="2">
    <location>
        <begin position="320"/>
        <end position="343"/>
    </location>
</feature>
<evidence type="ECO:0000313" key="6">
    <source>
        <dbReference type="Proteomes" id="UP000182334"/>
    </source>
</evidence>
<feature type="compositionally biased region" description="Polar residues" evidence="1">
    <location>
        <begin position="122"/>
        <end position="153"/>
    </location>
</feature>
<dbReference type="Proteomes" id="UP000182334">
    <property type="component" value="Chromosome V"/>
</dbReference>
<feature type="signal peptide" evidence="3">
    <location>
        <begin position="1"/>
        <end position="26"/>
    </location>
</feature>
<feature type="compositionally biased region" description="Polar residues" evidence="1">
    <location>
        <begin position="193"/>
        <end position="241"/>
    </location>
</feature>
<feature type="region of interest" description="Disordered" evidence="1">
    <location>
        <begin position="122"/>
        <end position="181"/>
    </location>
</feature>
<accession>A0A1L0DRG4</accession>
<sequence>MVARSFFLLTAFALAGLYLFTYQASAITNVSRLVNVKNVTEVFPNFEDGDAENVKHDKSKQFYESQNSDKVVENDKNGDKIANDSDVKDGSDNQHYVELNARADSSTLDISSVVQGAVSDVSPTASATSDNASFPVSNQFSPSTSSTTLNNDFPTSSAAPDSPSTSLISSSSSSSTSSSSLSLTLPTTSAFQFTSDTTSNANPTTSSEEQNTSSPAETSQQTSSNDVVPTSSDQIPTSSEQTSTSPRTTSAAPSTSLTRDGSSAVAASSSAVVTTFSSVANGQTIVVTQTSIMTLSSSEPSAASGSSSASSGGLSNTNKIVVGVVVGVGGAILLAIAAVVFWMRTRGNKFNESGWTFWRKNEKGDEDNFLSGELGVRERNINQGSNF</sequence>
<keyword evidence="6" id="KW-1185">Reference proteome</keyword>
<dbReference type="STRING" id="45354.A0A1L0DRG4"/>
<feature type="compositionally biased region" description="Basic and acidic residues" evidence="1">
    <location>
        <begin position="70"/>
        <end position="92"/>
    </location>
</feature>
<proteinExistence type="predicted"/>
<protein>
    <submittedName>
        <fullName evidence="5">CIC11C00000004034</fullName>
    </submittedName>
</protein>
<keyword evidence="2" id="KW-0812">Transmembrane</keyword>
<dbReference type="AlphaFoldDB" id="A0A1L0DRG4"/>
<reference evidence="5 6" key="1">
    <citation type="submission" date="2016-10" db="EMBL/GenBank/DDBJ databases">
        <authorList>
            <person name="de Groot N.N."/>
        </authorList>
    </citation>
    <scope>NUCLEOTIDE SEQUENCE [LARGE SCALE GENOMIC DNA]</scope>
    <source>
        <strain evidence="5 6">CBS 141442</strain>
    </source>
</reference>
<feature type="region of interest" description="Disordered" evidence="1">
    <location>
        <begin position="62"/>
        <end position="92"/>
    </location>
</feature>
<organism evidence="5 6">
    <name type="scientific">Sungouiella intermedia</name>
    <dbReference type="NCBI Taxonomy" id="45354"/>
    <lineage>
        <taxon>Eukaryota</taxon>
        <taxon>Fungi</taxon>
        <taxon>Dikarya</taxon>
        <taxon>Ascomycota</taxon>
        <taxon>Saccharomycotina</taxon>
        <taxon>Pichiomycetes</taxon>
        <taxon>Metschnikowiaceae</taxon>
        <taxon>Sungouiella</taxon>
    </lineage>
</organism>
<feature type="region of interest" description="Disordered" evidence="1">
    <location>
        <begin position="193"/>
        <end position="260"/>
    </location>
</feature>
<name>A0A1L0DRG4_9ASCO</name>
<feature type="compositionally biased region" description="Low complexity" evidence="1">
    <location>
        <begin position="242"/>
        <end position="260"/>
    </location>
</feature>
<keyword evidence="2" id="KW-1133">Transmembrane helix</keyword>
<feature type="compositionally biased region" description="Low complexity" evidence="1">
    <location>
        <begin position="154"/>
        <end position="181"/>
    </location>
</feature>
<feature type="domain" description="Mid2" evidence="4">
    <location>
        <begin position="274"/>
        <end position="347"/>
    </location>
</feature>
<gene>
    <name evidence="5" type="ORF">SAMEA4029010_CIC11G00000004034</name>
</gene>
<dbReference type="EMBL" id="LT635760">
    <property type="protein sequence ID" value="SGZ54966.1"/>
    <property type="molecule type" value="Genomic_DNA"/>
</dbReference>
<keyword evidence="3" id="KW-0732">Signal</keyword>
<evidence type="ECO:0000259" key="4">
    <source>
        <dbReference type="Pfam" id="PF04478"/>
    </source>
</evidence>
<evidence type="ECO:0000256" key="3">
    <source>
        <dbReference type="SAM" id="SignalP"/>
    </source>
</evidence>
<dbReference type="OrthoDB" id="4026433at2759"/>
<keyword evidence="2" id="KW-0472">Membrane</keyword>
<evidence type="ECO:0000313" key="5">
    <source>
        <dbReference type="EMBL" id="SGZ54966.1"/>
    </source>
</evidence>
<feature type="chain" id="PRO_5011978517" evidence="3">
    <location>
        <begin position="27"/>
        <end position="387"/>
    </location>
</feature>